<evidence type="ECO:0000256" key="2">
    <source>
        <dbReference type="ARBA" id="ARBA00022737"/>
    </source>
</evidence>
<feature type="repeat" description="PPR" evidence="3">
    <location>
        <begin position="250"/>
        <end position="284"/>
    </location>
</feature>
<dbReference type="Pfam" id="PF13041">
    <property type="entry name" value="PPR_2"/>
    <property type="match status" value="2"/>
</dbReference>
<accession>A0A835LG01</accession>
<evidence type="ECO:0000313" key="6">
    <source>
        <dbReference type="Proteomes" id="UP000631114"/>
    </source>
</evidence>
<feature type="repeat" description="PPR" evidence="3">
    <location>
        <begin position="149"/>
        <end position="183"/>
    </location>
</feature>
<dbReference type="Gene3D" id="1.25.40.10">
    <property type="entry name" value="Tetratricopeptide repeat domain"/>
    <property type="match status" value="3"/>
</dbReference>
<organism evidence="5 6">
    <name type="scientific">Coptis chinensis</name>
    <dbReference type="NCBI Taxonomy" id="261450"/>
    <lineage>
        <taxon>Eukaryota</taxon>
        <taxon>Viridiplantae</taxon>
        <taxon>Streptophyta</taxon>
        <taxon>Embryophyta</taxon>
        <taxon>Tracheophyta</taxon>
        <taxon>Spermatophyta</taxon>
        <taxon>Magnoliopsida</taxon>
        <taxon>Ranunculales</taxon>
        <taxon>Ranunculaceae</taxon>
        <taxon>Coptidoideae</taxon>
        <taxon>Coptis</taxon>
    </lineage>
</organism>
<evidence type="ECO:0000259" key="4">
    <source>
        <dbReference type="Pfam" id="PF14432"/>
    </source>
</evidence>
<dbReference type="Pfam" id="PF01535">
    <property type="entry name" value="PPR"/>
    <property type="match status" value="4"/>
</dbReference>
<dbReference type="NCBIfam" id="TIGR00756">
    <property type="entry name" value="PPR"/>
    <property type="match status" value="4"/>
</dbReference>
<dbReference type="InterPro" id="IPR032867">
    <property type="entry name" value="DYW_dom"/>
</dbReference>
<dbReference type="InterPro" id="IPR002885">
    <property type="entry name" value="PPR_rpt"/>
</dbReference>
<comment type="similarity">
    <text evidence="1">Belongs to the PPR family. PCMP-H subfamily.</text>
</comment>
<dbReference type="GO" id="GO:0003729">
    <property type="term" value="F:mRNA binding"/>
    <property type="evidence" value="ECO:0007669"/>
    <property type="project" value="UniProtKB-ARBA"/>
</dbReference>
<sequence>MGIAQELFDSMPERNLVSWNVLISGYGKCGDVPGAKRVFDEMGVRDIVSWNSLISCYARNGFAEDAFGVLRDCLVEGVMMPNKVTVLSVLPVIAEYGYVVWGRCVHAFVVKNGIEVDSVLCSALVDMYSKCDCLDMAFQVFESNAFRGNVASWNPMLAGLVRNERFEEAMDLFRLMQVEKVQPDYVTVVAVLPAIAYTGALSLGKWIHFYVKKMNVGMNAILGSALVDMYSKCGCIELALEVFAAVEDKSTELWNAMITGLAIHGRGKDALRLFSQMQAEGLKFDDVTISAVLNACSHSGLVDDGLKFFAAIKDVYKMTPNVQHYGCLVDLLGRAGRLKDAKDLICNNMSIKPDVIIWKSLLGACKTHGNVEIGEFAAKHLTELLPNDSSSYVLMSSIYDASGRSNDAILTRRKMINEGVRKEPGFSSIESGGVVHKFLVADQSHPRKGEIYLMLDEMIEKLKSRGYVPNKKLVLFDLHDKEKEHAIFHHSEKLAIAFGLINSVPGDPLRIVKNLRMCSDCHIFMKLVSDIYDHEIVVRDHNRFHHFMNGKCSCMDYW</sequence>
<dbReference type="FunFam" id="1.25.40.10:FF:000690">
    <property type="entry name" value="Pentatricopeptide repeat-containing protein"/>
    <property type="match status" value="1"/>
</dbReference>
<dbReference type="PANTHER" id="PTHR47926:SF537">
    <property type="entry name" value="PENTACOTRIPEPTIDE-REPEAT REGION OF PRORP DOMAIN-CONTAINING PROTEIN"/>
    <property type="match status" value="1"/>
</dbReference>
<evidence type="ECO:0000256" key="3">
    <source>
        <dbReference type="PROSITE-ProRule" id="PRU00708"/>
    </source>
</evidence>
<dbReference type="GO" id="GO:0009451">
    <property type="term" value="P:RNA modification"/>
    <property type="evidence" value="ECO:0007669"/>
    <property type="project" value="InterPro"/>
</dbReference>
<proteinExistence type="inferred from homology"/>
<feature type="repeat" description="PPR" evidence="3">
    <location>
        <begin position="15"/>
        <end position="49"/>
    </location>
</feature>
<dbReference type="InterPro" id="IPR046960">
    <property type="entry name" value="PPR_At4g14850-like_plant"/>
</dbReference>
<dbReference type="OrthoDB" id="185373at2759"/>
<keyword evidence="6" id="KW-1185">Reference proteome</keyword>
<protein>
    <recommendedName>
        <fullName evidence="4">DYW domain-containing protein</fullName>
    </recommendedName>
</protein>
<dbReference type="InterPro" id="IPR046848">
    <property type="entry name" value="E_motif"/>
</dbReference>
<dbReference type="EMBL" id="JADFTS010000009">
    <property type="protein sequence ID" value="KAF9590454.1"/>
    <property type="molecule type" value="Genomic_DNA"/>
</dbReference>
<dbReference type="PROSITE" id="PS51375">
    <property type="entry name" value="PPR"/>
    <property type="match status" value="3"/>
</dbReference>
<dbReference type="PANTHER" id="PTHR47926">
    <property type="entry name" value="PENTATRICOPEPTIDE REPEAT-CONTAINING PROTEIN"/>
    <property type="match status" value="1"/>
</dbReference>
<dbReference type="Pfam" id="PF20431">
    <property type="entry name" value="E_motif"/>
    <property type="match status" value="1"/>
</dbReference>
<dbReference type="InterPro" id="IPR011990">
    <property type="entry name" value="TPR-like_helical_dom_sf"/>
</dbReference>
<dbReference type="FunFam" id="1.25.40.10:FF:000436">
    <property type="entry name" value="Pentatricopeptide repeat-containing protein At5g39350 family"/>
    <property type="match status" value="1"/>
</dbReference>
<name>A0A835LG01_9MAGN</name>
<keyword evidence="2" id="KW-0677">Repeat</keyword>
<comment type="caution">
    <text evidence="5">The sequence shown here is derived from an EMBL/GenBank/DDBJ whole genome shotgun (WGS) entry which is preliminary data.</text>
</comment>
<gene>
    <name evidence="5" type="ORF">IFM89_035331</name>
</gene>
<dbReference type="Pfam" id="PF14432">
    <property type="entry name" value="DYW_deaminase"/>
    <property type="match status" value="1"/>
</dbReference>
<reference evidence="5 6" key="1">
    <citation type="submission" date="2020-10" db="EMBL/GenBank/DDBJ databases">
        <title>The Coptis chinensis genome and diversification of protoberbering-type alkaloids.</title>
        <authorList>
            <person name="Wang B."/>
            <person name="Shu S."/>
            <person name="Song C."/>
            <person name="Liu Y."/>
        </authorList>
    </citation>
    <scope>NUCLEOTIDE SEQUENCE [LARGE SCALE GENOMIC DNA]</scope>
    <source>
        <strain evidence="5">HL-2020</strain>
        <tissue evidence="5">Leaf</tissue>
    </source>
</reference>
<dbReference type="Proteomes" id="UP000631114">
    <property type="component" value="Unassembled WGS sequence"/>
</dbReference>
<dbReference type="GO" id="GO:0008270">
    <property type="term" value="F:zinc ion binding"/>
    <property type="evidence" value="ECO:0007669"/>
    <property type="project" value="InterPro"/>
</dbReference>
<dbReference type="AlphaFoldDB" id="A0A835LG01"/>
<evidence type="ECO:0000256" key="1">
    <source>
        <dbReference type="ARBA" id="ARBA00006643"/>
    </source>
</evidence>
<feature type="domain" description="DYW" evidence="4">
    <location>
        <begin position="466"/>
        <end position="558"/>
    </location>
</feature>
<evidence type="ECO:0000313" key="5">
    <source>
        <dbReference type="EMBL" id="KAF9590454.1"/>
    </source>
</evidence>